<keyword evidence="4" id="KW-1185">Reference proteome</keyword>
<sequence>MPMRRSARLPVLLALLAAMTAGGAAQAQNQPYKPPPPARPTGIAPKGDFTKGLEPARPELDPGQAAGSEGSDEAFRAKAEADAIRKANLGGGHVLIKRAGSRLMLPTGSGRPEVFDSVWPNASGNNEAAYEDYRFDGLSADREFFIVRATFYEGSNVYWVSRKDGTRYTMHGEVRPSPDGRFLVMANASDSHDFNGIMVWENVAGRLVERFRHTPPLEGISFYRFMRWKDARTVELEHTAYGDEITCRGGTQEALALLTRDGEQWAVKDVTASRCKR</sequence>
<feature type="compositionally biased region" description="Basic and acidic residues" evidence="1">
    <location>
        <begin position="48"/>
        <end position="60"/>
    </location>
</feature>
<evidence type="ECO:0000313" key="3">
    <source>
        <dbReference type="EMBL" id="PIM52798.1"/>
    </source>
</evidence>
<organism evidence="3 4">
    <name type="scientific">Roseateles chitinivorans</name>
    <dbReference type="NCBI Taxonomy" id="2917965"/>
    <lineage>
        <taxon>Bacteria</taxon>
        <taxon>Pseudomonadati</taxon>
        <taxon>Pseudomonadota</taxon>
        <taxon>Betaproteobacteria</taxon>
        <taxon>Burkholderiales</taxon>
        <taxon>Sphaerotilaceae</taxon>
        <taxon>Roseateles</taxon>
    </lineage>
</organism>
<feature type="signal peptide" evidence="2">
    <location>
        <begin position="1"/>
        <end position="27"/>
    </location>
</feature>
<dbReference type="EMBL" id="PEOG01000031">
    <property type="protein sequence ID" value="PIM52798.1"/>
    <property type="molecule type" value="Genomic_DNA"/>
</dbReference>
<accession>A0A2G9C8P7</accession>
<dbReference type="AlphaFoldDB" id="A0A2G9C8P7"/>
<dbReference type="Proteomes" id="UP000231501">
    <property type="component" value="Unassembled WGS sequence"/>
</dbReference>
<reference evidence="3 4" key="1">
    <citation type="submission" date="2017-11" db="EMBL/GenBank/DDBJ databases">
        <title>Draft genome sequence of Mitsuaria sp. HWN-4.</title>
        <authorList>
            <person name="Gundlapally S.R."/>
        </authorList>
    </citation>
    <scope>NUCLEOTIDE SEQUENCE [LARGE SCALE GENOMIC DNA]</scope>
    <source>
        <strain evidence="3 4">HWN-4</strain>
    </source>
</reference>
<evidence type="ECO:0000256" key="2">
    <source>
        <dbReference type="SAM" id="SignalP"/>
    </source>
</evidence>
<dbReference type="OrthoDB" id="9151670at2"/>
<evidence type="ECO:0000256" key="1">
    <source>
        <dbReference type="SAM" id="MobiDB-lite"/>
    </source>
</evidence>
<name>A0A2G9C8P7_9BURK</name>
<protein>
    <submittedName>
        <fullName evidence="3">Uncharacterized protein</fullName>
    </submittedName>
</protein>
<feature type="chain" id="PRO_5013802527" evidence="2">
    <location>
        <begin position="28"/>
        <end position="277"/>
    </location>
</feature>
<keyword evidence="2" id="KW-0732">Signal</keyword>
<gene>
    <name evidence="3" type="ORF">CS062_12990</name>
</gene>
<dbReference type="RefSeq" id="WP_099862059.1">
    <property type="nucleotide sequence ID" value="NZ_PEOG01000031.1"/>
</dbReference>
<comment type="caution">
    <text evidence="3">The sequence shown here is derived from an EMBL/GenBank/DDBJ whole genome shotgun (WGS) entry which is preliminary data.</text>
</comment>
<evidence type="ECO:0000313" key="4">
    <source>
        <dbReference type="Proteomes" id="UP000231501"/>
    </source>
</evidence>
<feature type="region of interest" description="Disordered" evidence="1">
    <location>
        <begin position="25"/>
        <end position="76"/>
    </location>
</feature>
<proteinExistence type="predicted"/>